<dbReference type="InterPro" id="IPR013752">
    <property type="entry name" value="KPA_reductase"/>
</dbReference>
<dbReference type="Proteomes" id="UP001596353">
    <property type="component" value="Unassembled WGS sequence"/>
</dbReference>
<proteinExistence type="predicted"/>
<sequence>MTGRMRAVADAFSEAGLACEASARIRDLAWNKLLVNVSTSGLSALTGLSYGPLFGLPEIEACARAAVAEAMEVARAAGARLDFSDPGEPWALAAEGLPPGFKASMLQSLERGRRTEIDFIHGAVVRHGARHNVPTPVNATLVAAVKGLEHRITTEATHG</sequence>
<feature type="domain" description="Ketopantoate reductase C-terminal" evidence="1">
    <location>
        <begin position="25"/>
        <end position="149"/>
    </location>
</feature>
<evidence type="ECO:0000259" key="1">
    <source>
        <dbReference type="Pfam" id="PF08546"/>
    </source>
</evidence>
<dbReference type="PANTHER" id="PTHR21708:SF26">
    <property type="entry name" value="2-DEHYDROPANTOATE 2-REDUCTASE"/>
    <property type="match status" value="1"/>
</dbReference>
<dbReference type="PANTHER" id="PTHR21708">
    <property type="entry name" value="PROBABLE 2-DEHYDROPANTOATE 2-REDUCTASE"/>
    <property type="match status" value="1"/>
</dbReference>
<keyword evidence="3" id="KW-1185">Reference proteome</keyword>
<comment type="caution">
    <text evidence="2">The sequence shown here is derived from an EMBL/GenBank/DDBJ whole genome shotgun (WGS) entry which is preliminary data.</text>
</comment>
<accession>A0ABW2B9U5</accession>
<dbReference type="Gene3D" id="1.10.1040.10">
    <property type="entry name" value="N-(1-d-carboxylethyl)-l-norvaline Dehydrogenase, domain 2"/>
    <property type="match status" value="1"/>
</dbReference>
<dbReference type="InterPro" id="IPR051402">
    <property type="entry name" value="KPR-Related"/>
</dbReference>
<dbReference type="InterPro" id="IPR013328">
    <property type="entry name" value="6PGD_dom2"/>
</dbReference>
<dbReference type="Pfam" id="PF08546">
    <property type="entry name" value="ApbA_C"/>
    <property type="match status" value="1"/>
</dbReference>
<organism evidence="2 3">
    <name type="scientific">Sulfitobacter porphyrae</name>
    <dbReference type="NCBI Taxonomy" id="1246864"/>
    <lineage>
        <taxon>Bacteria</taxon>
        <taxon>Pseudomonadati</taxon>
        <taxon>Pseudomonadota</taxon>
        <taxon>Alphaproteobacteria</taxon>
        <taxon>Rhodobacterales</taxon>
        <taxon>Roseobacteraceae</taxon>
        <taxon>Sulfitobacter</taxon>
    </lineage>
</organism>
<evidence type="ECO:0000313" key="3">
    <source>
        <dbReference type="Proteomes" id="UP001596353"/>
    </source>
</evidence>
<reference evidence="3" key="1">
    <citation type="journal article" date="2019" name="Int. J. Syst. Evol. Microbiol.">
        <title>The Global Catalogue of Microorganisms (GCM) 10K type strain sequencing project: providing services to taxonomists for standard genome sequencing and annotation.</title>
        <authorList>
            <consortium name="The Broad Institute Genomics Platform"/>
            <consortium name="The Broad Institute Genome Sequencing Center for Infectious Disease"/>
            <person name="Wu L."/>
            <person name="Ma J."/>
        </authorList>
    </citation>
    <scope>NUCLEOTIDE SEQUENCE [LARGE SCALE GENOMIC DNA]</scope>
    <source>
        <strain evidence="3">CCUG 66188</strain>
    </source>
</reference>
<dbReference type="InterPro" id="IPR008927">
    <property type="entry name" value="6-PGluconate_DH-like_C_sf"/>
</dbReference>
<protein>
    <submittedName>
        <fullName evidence="2">Ketopantoate reductase family protein</fullName>
    </submittedName>
</protein>
<dbReference type="EMBL" id="JBHSWG010000004">
    <property type="protein sequence ID" value="MFC6762288.1"/>
    <property type="molecule type" value="Genomic_DNA"/>
</dbReference>
<evidence type="ECO:0000313" key="2">
    <source>
        <dbReference type="EMBL" id="MFC6762288.1"/>
    </source>
</evidence>
<name>A0ABW2B9U5_9RHOB</name>
<dbReference type="SUPFAM" id="SSF48179">
    <property type="entry name" value="6-phosphogluconate dehydrogenase C-terminal domain-like"/>
    <property type="match status" value="1"/>
</dbReference>
<gene>
    <name evidence="2" type="ORF">ACFQFQ_26655</name>
</gene>